<dbReference type="EMBL" id="KZ559141">
    <property type="protein sequence ID" value="PLB37686.1"/>
    <property type="molecule type" value="Genomic_DNA"/>
</dbReference>
<proteinExistence type="predicted"/>
<keyword evidence="1" id="KW-0472">Membrane</keyword>
<keyword evidence="1" id="KW-0812">Transmembrane</keyword>
<dbReference type="AlphaFoldDB" id="A0A2I2FAM9"/>
<evidence type="ECO:0000256" key="1">
    <source>
        <dbReference type="SAM" id="Phobius"/>
    </source>
</evidence>
<keyword evidence="1" id="KW-1133">Transmembrane helix</keyword>
<name>A0A2I2FAM9_ASPCN</name>
<gene>
    <name evidence="2" type="ORF">BDW47DRAFT_35850</name>
</gene>
<dbReference type="Proteomes" id="UP000234585">
    <property type="component" value="Unassembled WGS sequence"/>
</dbReference>
<dbReference type="RefSeq" id="XP_024671698.1">
    <property type="nucleotide sequence ID" value="XM_024818818.1"/>
</dbReference>
<feature type="transmembrane region" description="Helical" evidence="1">
    <location>
        <begin position="12"/>
        <end position="29"/>
    </location>
</feature>
<dbReference type="GeneID" id="36525978"/>
<evidence type="ECO:0000313" key="2">
    <source>
        <dbReference type="EMBL" id="PLB37686.1"/>
    </source>
</evidence>
<protein>
    <submittedName>
        <fullName evidence="2">Uncharacterized protein</fullName>
    </submittedName>
</protein>
<reference evidence="2 3" key="1">
    <citation type="submission" date="2017-12" db="EMBL/GenBank/DDBJ databases">
        <authorList>
            <consortium name="DOE Joint Genome Institute"/>
            <person name="Haridas S."/>
            <person name="Kjaerbolling I."/>
            <person name="Vesth T.C."/>
            <person name="Frisvad J.C."/>
            <person name="Nybo J.L."/>
            <person name="Theobald S."/>
            <person name="Kuo A."/>
            <person name="Bowyer P."/>
            <person name="Matsuda Y."/>
            <person name="Mondo S."/>
            <person name="Lyhne E.K."/>
            <person name="Kogle M.E."/>
            <person name="Clum A."/>
            <person name="Lipzen A."/>
            <person name="Salamov A."/>
            <person name="Ngan C.Y."/>
            <person name="Daum C."/>
            <person name="Chiniquy J."/>
            <person name="Barry K."/>
            <person name="LaButti K."/>
            <person name="Simmons B.A."/>
            <person name="Magnuson J.K."/>
            <person name="Mortensen U.H."/>
            <person name="Larsen T.O."/>
            <person name="Grigoriev I.V."/>
            <person name="Baker S.E."/>
            <person name="Andersen M.R."/>
            <person name="Nordberg H.P."/>
            <person name="Cantor M.N."/>
            <person name="Hua S.X."/>
        </authorList>
    </citation>
    <scope>NUCLEOTIDE SEQUENCE [LARGE SCALE GENOMIC DNA]</scope>
    <source>
        <strain evidence="2 3">CBS 102.13</strain>
    </source>
</reference>
<accession>A0A2I2FAM9</accession>
<organism evidence="2 3">
    <name type="scientific">Aspergillus candidus</name>
    <dbReference type="NCBI Taxonomy" id="41067"/>
    <lineage>
        <taxon>Eukaryota</taxon>
        <taxon>Fungi</taxon>
        <taxon>Dikarya</taxon>
        <taxon>Ascomycota</taxon>
        <taxon>Pezizomycotina</taxon>
        <taxon>Eurotiomycetes</taxon>
        <taxon>Eurotiomycetidae</taxon>
        <taxon>Eurotiales</taxon>
        <taxon>Aspergillaceae</taxon>
        <taxon>Aspergillus</taxon>
        <taxon>Aspergillus subgen. Circumdati</taxon>
    </lineage>
</organism>
<evidence type="ECO:0000313" key="3">
    <source>
        <dbReference type="Proteomes" id="UP000234585"/>
    </source>
</evidence>
<feature type="transmembrane region" description="Helical" evidence="1">
    <location>
        <begin position="49"/>
        <end position="67"/>
    </location>
</feature>
<sequence length="68" mass="8204">MIMSQGDSKARMHRLALWFLFYFYSYFYSYSYSRFLTLLIIFHFLVNDIGNHWIVLIQALVIPALLAY</sequence>
<keyword evidence="3" id="KW-1185">Reference proteome</keyword>